<dbReference type="Proteomes" id="UP000198510">
    <property type="component" value="Unassembled WGS sequence"/>
</dbReference>
<evidence type="ECO:0000313" key="3">
    <source>
        <dbReference type="EMBL" id="SDM72383.1"/>
    </source>
</evidence>
<proteinExistence type="inferred from homology"/>
<dbReference type="InterPro" id="IPR036388">
    <property type="entry name" value="WH-like_DNA-bd_sf"/>
</dbReference>
<dbReference type="OrthoDB" id="865739at2"/>
<evidence type="ECO:0000256" key="1">
    <source>
        <dbReference type="ARBA" id="ARBA00038283"/>
    </source>
</evidence>
<gene>
    <name evidence="3" type="ORF">SAMN05421823_12115</name>
</gene>
<organism evidence="3 4">
    <name type="scientific">Catalinimonas alkaloidigena</name>
    <dbReference type="NCBI Taxonomy" id="1075417"/>
    <lineage>
        <taxon>Bacteria</taxon>
        <taxon>Pseudomonadati</taxon>
        <taxon>Bacteroidota</taxon>
        <taxon>Cytophagia</taxon>
        <taxon>Cytophagales</taxon>
        <taxon>Catalimonadaceae</taxon>
        <taxon>Catalinimonas</taxon>
    </lineage>
</organism>
<sequence>MEDKDQSHVRKFVWQSNRLVNARYEMGYIDQRIFLQTLAQIKLDDEEFREIRLSVRDLYGDELNGESYKTMTDACSRLMGKNFEIEDILEGQKGEKLKRFRKYALYDFVEYVEKSGEIRCRLAVSMMPHLLQLRREFTQGVLDELLPLNSHYSFRIYWLLMQYAAMGGVREIDIEELRSIFKVKEDQYKRFVDFRRRVIDRAQADLSLTSMAFNYEIITHKKRAVAIRFRLKNQKQRQLELFQNQPDTLLKPETEAFWQPENPVFDLQFGQRFKPSERFPAEDLLLASRMLVMNGVDAQGCERWYQAMMTHQLMPKQVIGICKQAQETVPQQGSMLTGTTMRKRGGWIHKQLNEQIKVHKAG</sequence>
<dbReference type="GO" id="GO:0006270">
    <property type="term" value="P:DNA replication initiation"/>
    <property type="evidence" value="ECO:0007669"/>
    <property type="project" value="InterPro"/>
</dbReference>
<dbReference type="Pfam" id="PF01051">
    <property type="entry name" value="Rep3_N"/>
    <property type="match status" value="1"/>
</dbReference>
<dbReference type="AlphaFoldDB" id="A0A1G9VJY7"/>
<dbReference type="InterPro" id="IPR000525">
    <property type="entry name" value="Initiator_Rep_WH1"/>
</dbReference>
<reference evidence="3 4" key="1">
    <citation type="submission" date="2016-10" db="EMBL/GenBank/DDBJ databases">
        <authorList>
            <person name="de Groot N.N."/>
        </authorList>
    </citation>
    <scope>NUCLEOTIDE SEQUENCE [LARGE SCALE GENOMIC DNA]</scope>
    <source>
        <strain evidence="3 4">DSM 25186</strain>
    </source>
</reference>
<keyword evidence="4" id="KW-1185">Reference proteome</keyword>
<dbReference type="Gene3D" id="1.10.10.10">
    <property type="entry name" value="Winged helix-like DNA-binding domain superfamily/Winged helix DNA-binding domain"/>
    <property type="match status" value="2"/>
</dbReference>
<feature type="domain" description="Initiator Rep protein WH1" evidence="2">
    <location>
        <begin position="13"/>
        <end position="161"/>
    </location>
</feature>
<dbReference type="STRING" id="1075417.SAMN05421823_12115"/>
<accession>A0A1G9VJY7</accession>
<dbReference type="Pfam" id="PF21205">
    <property type="entry name" value="Rep3_C"/>
    <property type="match status" value="1"/>
</dbReference>
<name>A0A1G9VJY7_9BACT</name>
<comment type="similarity">
    <text evidence="1">Belongs to the initiator RepB protein family.</text>
</comment>
<dbReference type="SUPFAM" id="SSF46785">
    <property type="entry name" value="Winged helix' DNA-binding domain"/>
    <property type="match status" value="2"/>
</dbReference>
<dbReference type="EMBL" id="FNFO01000021">
    <property type="protein sequence ID" value="SDM72383.1"/>
    <property type="molecule type" value="Genomic_DNA"/>
</dbReference>
<dbReference type="GO" id="GO:0003887">
    <property type="term" value="F:DNA-directed DNA polymerase activity"/>
    <property type="evidence" value="ECO:0007669"/>
    <property type="project" value="InterPro"/>
</dbReference>
<evidence type="ECO:0000259" key="2">
    <source>
        <dbReference type="Pfam" id="PF01051"/>
    </source>
</evidence>
<protein>
    <submittedName>
        <fullName evidence="3">Initiator Replication protein</fullName>
    </submittedName>
</protein>
<dbReference type="InterPro" id="IPR036390">
    <property type="entry name" value="WH_DNA-bd_sf"/>
</dbReference>
<dbReference type="RefSeq" id="WP_089688741.1">
    <property type="nucleotide sequence ID" value="NZ_FNFO01000021.1"/>
</dbReference>
<evidence type="ECO:0000313" key="4">
    <source>
        <dbReference type="Proteomes" id="UP000198510"/>
    </source>
</evidence>